<protein>
    <submittedName>
        <fullName evidence="2">Uncharacterized protein</fullName>
    </submittedName>
</protein>
<organism evidence="2 3">
    <name type="scientific">Nonomuraea jabiensis</name>
    <dbReference type="NCBI Taxonomy" id="882448"/>
    <lineage>
        <taxon>Bacteria</taxon>
        <taxon>Bacillati</taxon>
        <taxon>Actinomycetota</taxon>
        <taxon>Actinomycetes</taxon>
        <taxon>Streptosporangiales</taxon>
        <taxon>Streptosporangiaceae</taxon>
        <taxon>Nonomuraea</taxon>
    </lineage>
</organism>
<dbReference type="EMBL" id="JACHMB010000001">
    <property type="protein sequence ID" value="MBB5780262.1"/>
    <property type="molecule type" value="Genomic_DNA"/>
</dbReference>
<dbReference type="AlphaFoldDB" id="A0A7W9GAK6"/>
<feature type="transmembrane region" description="Helical" evidence="1">
    <location>
        <begin position="6"/>
        <end position="27"/>
    </location>
</feature>
<evidence type="ECO:0000313" key="3">
    <source>
        <dbReference type="Proteomes" id="UP000579153"/>
    </source>
</evidence>
<keyword evidence="1" id="KW-1133">Transmembrane helix</keyword>
<accession>A0A7W9GAK6</accession>
<evidence type="ECO:0000256" key="1">
    <source>
        <dbReference type="SAM" id="Phobius"/>
    </source>
</evidence>
<keyword evidence="3" id="KW-1185">Reference proteome</keyword>
<keyword evidence="1" id="KW-0812">Transmembrane</keyword>
<gene>
    <name evidence="2" type="ORF">HD596_007018</name>
</gene>
<name>A0A7W9GAK6_9ACTN</name>
<sequence length="36" mass="3854">MLWQHVGHPVIRALRAAVFTAVCVLAVRGKLGLGRG</sequence>
<proteinExistence type="predicted"/>
<comment type="caution">
    <text evidence="2">The sequence shown here is derived from an EMBL/GenBank/DDBJ whole genome shotgun (WGS) entry which is preliminary data.</text>
</comment>
<keyword evidence="1" id="KW-0472">Membrane</keyword>
<evidence type="ECO:0000313" key="2">
    <source>
        <dbReference type="EMBL" id="MBB5780262.1"/>
    </source>
</evidence>
<dbReference type="Proteomes" id="UP000579153">
    <property type="component" value="Unassembled WGS sequence"/>
</dbReference>
<reference evidence="2 3" key="1">
    <citation type="submission" date="2020-08" db="EMBL/GenBank/DDBJ databases">
        <title>Sequencing the genomes of 1000 actinobacteria strains.</title>
        <authorList>
            <person name="Klenk H.-P."/>
        </authorList>
    </citation>
    <scope>NUCLEOTIDE SEQUENCE [LARGE SCALE GENOMIC DNA]</scope>
    <source>
        <strain evidence="2 3">DSM 45507</strain>
    </source>
</reference>